<protein>
    <submittedName>
        <fullName evidence="2">TOMM leader peptide-binding protein</fullName>
    </submittedName>
</protein>
<dbReference type="OrthoDB" id="5380721at2"/>
<accession>A0A4U1IQL5</accession>
<dbReference type="InterPro" id="IPR022291">
    <property type="entry name" value="Bacteriocin_synth_cyclodeHase"/>
</dbReference>
<dbReference type="AlphaFoldDB" id="A0A4U1IQL5"/>
<dbReference type="InterPro" id="IPR027624">
    <property type="entry name" value="TOMM_cyclo_SagD"/>
</dbReference>
<organism evidence="2 3">
    <name type="scientific">Polyangium fumosum</name>
    <dbReference type="NCBI Taxonomy" id="889272"/>
    <lineage>
        <taxon>Bacteria</taxon>
        <taxon>Pseudomonadati</taxon>
        <taxon>Myxococcota</taxon>
        <taxon>Polyangia</taxon>
        <taxon>Polyangiales</taxon>
        <taxon>Polyangiaceae</taxon>
        <taxon>Polyangium</taxon>
    </lineage>
</organism>
<reference evidence="2 3" key="1">
    <citation type="submission" date="2019-04" db="EMBL/GenBank/DDBJ databases">
        <authorList>
            <person name="Li Y."/>
            <person name="Wang J."/>
        </authorList>
    </citation>
    <scope>NUCLEOTIDE SEQUENCE [LARGE SCALE GENOMIC DNA]</scope>
    <source>
        <strain evidence="2 3">DSM 14668</strain>
    </source>
</reference>
<dbReference type="InterPro" id="IPR003776">
    <property type="entry name" value="YcaO-like_dom"/>
</dbReference>
<sequence>MCDMNRVLRFAPHVRPALLGPDCLALLGEHDETLLQGRLYALVAPLVDGIRTNAEIIAALRGKATAPEVYYTITLLEQGGYVTRASREPPAEDAFWRSLGVAGDVAAERRSGMPVTVEARAGLNAESFCEALRAAGLRVEPGAGLRVVLVEDYLAPELAEMHRQARAEGFCWMPVKPSGAAPWMGPMFRAGGPCWDCLAFRIRAHRPVQTFLRRSAARDAFSLPRPASPAGFAAAHGLAALVLARWIAGGAWAEIEHHVLVLDFEHLALEKHAVQRRPQCPTCGDPDLVKRRAAQPPILERRARLAAQEGGSRVISPEETFAQYRHLISPVTGVLSSVEPVAGREGPPWFVQGARYPVVPAADARNRTDFHAMAGGKGRSAAQARTSALCEGIERVSALYQGDEPTLRARLAELGDEGVHPHDLQGFSESQYRTRDAWNASARSRKWHVPLPFDERRVIDWTPVWSLATQQRRYLPTAFCYAQAPVAPEERFCVYSFNGHASGNCLEEAILHGFFELVERDAVALWWYNRLRRPGVDLASFDDPYFDEIEAAYRSMGRPLQLLDITSDLGIPVLVALAQGKEKGQLHAGFGSHLDIRVAAQRALTELNQVYDPAGHFPPLPDVRTLEDRSFLTPAEDMLPRTCSRAPRLREGNDLAEDVRTCVELAARAHLDMLVLDQTRPDLGLCVVKVTVPGLRHFWPRFGPGRLYDVPVRMGWRNRALDEAELNPVPFLT</sequence>
<dbReference type="PANTHER" id="PTHR37809:SF1">
    <property type="entry name" value="RIBOSOMAL PROTEIN S12 METHYLTHIOTRANSFERASE ACCESSORY FACTOR YCAO"/>
    <property type="match status" value="1"/>
</dbReference>
<feature type="domain" description="YcaO" evidence="1">
    <location>
        <begin position="376"/>
        <end position="733"/>
    </location>
</feature>
<dbReference type="Gene3D" id="3.90.930.60">
    <property type="match status" value="1"/>
</dbReference>
<dbReference type="Gene3D" id="3.30.1330.230">
    <property type="match status" value="1"/>
</dbReference>
<gene>
    <name evidence="2" type="ORF">E8A74_45065</name>
</gene>
<keyword evidence="3" id="KW-1185">Reference proteome</keyword>
<dbReference type="NCBIfam" id="TIGR00702">
    <property type="entry name" value="YcaO-type kinase domain"/>
    <property type="match status" value="1"/>
</dbReference>
<dbReference type="EMBL" id="SSMQ01000085">
    <property type="protein sequence ID" value="TKC96510.1"/>
    <property type="molecule type" value="Genomic_DNA"/>
</dbReference>
<dbReference type="Proteomes" id="UP000309215">
    <property type="component" value="Unassembled WGS sequence"/>
</dbReference>
<name>A0A4U1IQL5_9BACT</name>
<dbReference type="Gene3D" id="3.30.160.660">
    <property type="match status" value="1"/>
</dbReference>
<dbReference type="Pfam" id="PF21084">
    <property type="entry name" value="WHD_DUF4423_like"/>
    <property type="match status" value="1"/>
</dbReference>
<dbReference type="PROSITE" id="PS51664">
    <property type="entry name" value="YCAO"/>
    <property type="match status" value="1"/>
</dbReference>
<dbReference type="Gene3D" id="3.40.50.720">
    <property type="entry name" value="NAD(P)-binding Rossmann-like Domain"/>
    <property type="match status" value="1"/>
</dbReference>
<dbReference type="NCBIfam" id="TIGR03882">
    <property type="entry name" value="cyclo_dehyd_2"/>
    <property type="match status" value="1"/>
</dbReference>
<dbReference type="PANTHER" id="PTHR37809">
    <property type="entry name" value="RIBOSOMAL PROTEIN S12 METHYLTHIOTRANSFERASE ACCESSORY FACTOR YCAO"/>
    <property type="match status" value="1"/>
</dbReference>
<dbReference type="Pfam" id="PF02624">
    <property type="entry name" value="YcaO"/>
    <property type="match status" value="1"/>
</dbReference>
<evidence type="ECO:0000259" key="1">
    <source>
        <dbReference type="PROSITE" id="PS51664"/>
    </source>
</evidence>
<evidence type="ECO:0000313" key="3">
    <source>
        <dbReference type="Proteomes" id="UP000309215"/>
    </source>
</evidence>
<dbReference type="InterPro" id="IPR049274">
    <property type="entry name" value="LynD/TruD_wHTH-like"/>
</dbReference>
<proteinExistence type="predicted"/>
<evidence type="ECO:0000313" key="2">
    <source>
        <dbReference type="EMBL" id="TKC96510.1"/>
    </source>
</evidence>
<dbReference type="Gene3D" id="3.30.40.250">
    <property type="match status" value="1"/>
</dbReference>
<comment type="caution">
    <text evidence="2">The sequence shown here is derived from an EMBL/GenBank/DDBJ whole genome shotgun (WGS) entry which is preliminary data.</text>
</comment>
<dbReference type="NCBIfam" id="TIGR03604">
    <property type="entry name" value="TOMM_cyclo_SagD"/>
    <property type="match status" value="1"/>
</dbReference>